<evidence type="ECO:0000256" key="1">
    <source>
        <dbReference type="ARBA" id="ARBA00023242"/>
    </source>
</evidence>
<dbReference type="eggNOG" id="ENOG502QSY2">
    <property type="taxonomic scope" value="Eukaryota"/>
</dbReference>
<dbReference type="Pfam" id="PF00172">
    <property type="entry name" value="Zn_clus"/>
    <property type="match status" value="1"/>
</dbReference>
<name>D8Q8X8_SCHCM</name>
<dbReference type="SMART" id="SM00066">
    <property type="entry name" value="GAL4"/>
    <property type="match status" value="1"/>
</dbReference>
<accession>D8Q8X8</accession>
<evidence type="ECO:0000313" key="4">
    <source>
        <dbReference type="EMBL" id="EFI95552.1"/>
    </source>
</evidence>
<dbReference type="PANTHER" id="PTHR46910">
    <property type="entry name" value="TRANSCRIPTION FACTOR PDR1"/>
    <property type="match status" value="1"/>
</dbReference>
<dbReference type="VEuPathDB" id="FungiDB:SCHCODRAFT_02632434"/>
<evidence type="ECO:0000259" key="3">
    <source>
        <dbReference type="PROSITE" id="PS50048"/>
    </source>
</evidence>
<dbReference type="EMBL" id="GL377308">
    <property type="protein sequence ID" value="EFI95552.1"/>
    <property type="molecule type" value="Genomic_DNA"/>
</dbReference>
<evidence type="ECO:0000256" key="2">
    <source>
        <dbReference type="SAM" id="MobiDB-lite"/>
    </source>
</evidence>
<dbReference type="CDD" id="cd12148">
    <property type="entry name" value="fungal_TF_MHR"/>
    <property type="match status" value="1"/>
</dbReference>
<organism evidence="5">
    <name type="scientific">Schizophyllum commune (strain H4-8 / FGSC 9210)</name>
    <name type="common">Split gill fungus</name>
    <dbReference type="NCBI Taxonomy" id="578458"/>
    <lineage>
        <taxon>Eukaryota</taxon>
        <taxon>Fungi</taxon>
        <taxon>Dikarya</taxon>
        <taxon>Basidiomycota</taxon>
        <taxon>Agaricomycotina</taxon>
        <taxon>Agaricomycetes</taxon>
        <taxon>Agaricomycetidae</taxon>
        <taxon>Agaricales</taxon>
        <taxon>Schizophyllaceae</taxon>
        <taxon>Schizophyllum</taxon>
    </lineage>
</organism>
<dbReference type="InterPro" id="IPR050987">
    <property type="entry name" value="AtrR-like"/>
</dbReference>
<dbReference type="GO" id="GO:0008270">
    <property type="term" value="F:zinc ion binding"/>
    <property type="evidence" value="ECO:0007669"/>
    <property type="project" value="InterPro"/>
</dbReference>
<feature type="region of interest" description="Disordered" evidence="2">
    <location>
        <begin position="88"/>
        <end position="128"/>
    </location>
</feature>
<dbReference type="Proteomes" id="UP000007431">
    <property type="component" value="Unassembled WGS sequence"/>
</dbReference>
<feature type="region of interest" description="Disordered" evidence="2">
    <location>
        <begin position="1"/>
        <end position="20"/>
    </location>
</feature>
<protein>
    <recommendedName>
        <fullName evidence="3">Zn(2)-C6 fungal-type domain-containing protein</fullName>
    </recommendedName>
</protein>
<dbReference type="CDD" id="cd00067">
    <property type="entry name" value="GAL4"/>
    <property type="match status" value="1"/>
</dbReference>
<dbReference type="AlphaFoldDB" id="D8Q8X8"/>
<dbReference type="InterPro" id="IPR036864">
    <property type="entry name" value="Zn2-C6_fun-type_DNA-bd_sf"/>
</dbReference>
<feature type="domain" description="Zn(2)-C6 fungal-type" evidence="3">
    <location>
        <begin position="21"/>
        <end position="52"/>
    </location>
</feature>
<dbReference type="InterPro" id="IPR001138">
    <property type="entry name" value="Zn2Cys6_DnaBD"/>
</dbReference>
<proteinExistence type="predicted"/>
<dbReference type="GO" id="GO:0000981">
    <property type="term" value="F:DNA-binding transcription factor activity, RNA polymerase II-specific"/>
    <property type="evidence" value="ECO:0007669"/>
    <property type="project" value="InterPro"/>
</dbReference>
<dbReference type="SUPFAM" id="SSF57701">
    <property type="entry name" value="Zn2/Cys6 DNA-binding domain"/>
    <property type="match status" value="1"/>
</dbReference>
<dbReference type="PROSITE" id="PS50048">
    <property type="entry name" value="ZN2_CY6_FUNGAL_2"/>
    <property type="match status" value="1"/>
</dbReference>
<keyword evidence="5" id="KW-1185">Reference proteome</keyword>
<evidence type="ECO:0000313" key="5">
    <source>
        <dbReference type="Proteomes" id="UP000007431"/>
    </source>
</evidence>
<reference evidence="4 5" key="1">
    <citation type="journal article" date="2010" name="Nat. Biotechnol.">
        <title>Genome sequence of the model mushroom Schizophyllum commune.</title>
        <authorList>
            <person name="Ohm R.A."/>
            <person name="de Jong J.F."/>
            <person name="Lugones L.G."/>
            <person name="Aerts A."/>
            <person name="Kothe E."/>
            <person name="Stajich J.E."/>
            <person name="de Vries R.P."/>
            <person name="Record E."/>
            <person name="Levasseur A."/>
            <person name="Baker S.E."/>
            <person name="Bartholomew K.A."/>
            <person name="Coutinho P.M."/>
            <person name="Erdmann S."/>
            <person name="Fowler T.J."/>
            <person name="Gathman A.C."/>
            <person name="Lombard V."/>
            <person name="Henrissat B."/>
            <person name="Knabe N."/>
            <person name="Kuees U."/>
            <person name="Lilly W.W."/>
            <person name="Lindquist E."/>
            <person name="Lucas S."/>
            <person name="Magnuson J.K."/>
            <person name="Piumi F."/>
            <person name="Raudaskoski M."/>
            <person name="Salamov A."/>
            <person name="Schmutz J."/>
            <person name="Schwarze F.W.M.R."/>
            <person name="vanKuyk P.A."/>
            <person name="Horton J.S."/>
            <person name="Grigoriev I.V."/>
            <person name="Woesten H.A.B."/>
        </authorList>
    </citation>
    <scope>NUCLEOTIDE SEQUENCE [LARGE SCALE GENOMIC DNA]</scope>
    <source>
        <strain evidence="5">H4-8 / FGSC 9210</strain>
    </source>
</reference>
<dbReference type="Gene3D" id="4.10.240.10">
    <property type="entry name" value="Zn(2)-C6 fungal-type DNA-binding domain"/>
    <property type="match status" value="1"/>
</dbReference>
<sequence length="297" mass="33538">MSSSEDSGPPKASRQRRLPHACDNCRKRKVKDSAEKDGRCTNCAGFGIPCEHTIPSKRRNAQKGYVEALEGRIKMMEDLLVKHAQRTLTEADGTSAPTSTTGTDGTSPPSHETTPPSHASPEVVERENEYERMQAELVNNMNRVRVTDCYTRYFGPASTFHLVSTALSTQANGDELRGDPARQPEVYQRYHENIESLGWDIMPWEHAIMQEEAYEPLDFPDDNLLRHLTDVYFEIPNNLLPVLHRPTFERELREGLHKRDWYFGAVVLMRSAERGVEVVQPAAPHQEETPLDAAVSA</sequence>
<dbReference type="PANTHER" id="PTHR46910:SF1">
    <property type="entry name" value="MISCELLANEOUS ZN(II)2CYS6 TRANSCRIPTION FACTOR (EUROFUNG)-RELATED"/>
    <property type="match status" value="1"/>
</dbReference>
<dbReference type="HOGENOM" id="CLU_798256_0_0_1"/>
<feature type="compositionally biased region" description="Low complexity" evidence="2">
    <location>
        <begin position="91"/>
        <end position="121"/>
    </location>
</feature>
<keyword evidence="1" id="KW-0539">Nucleus</keyword>
<dbReference type="InParanoid" id="D8Q8X8"/>
<gene>
    <name evidence="4" type="ORF">SCHCODRAFT_248992</name>
</gene>